<dbReference type="CDD" id="cd01831">
    <property type="entry name" value="Endoglucanase_E_like"/>
    <property type="match status" value="1"/>
</dbReference>
<evidence type="ECO:0000259" key="2">
    <source>
        <dbReference type="Pfam" id="PF13472"/>
    </source>
</evidence>
<dbReference type="Pfam" id="PF13472">
    <property type="entry name" value="Lipase_GDSL_2"/>
    <property type="match status" value="1"/>
</dbReference>
<dbReference type="PATRIC" id="fig|717959.3.peg.2600"/>
<evidence type="ECO:0000313" key="4">
    <source>
        <dbReference type="EMBL" id="CBK63532.1"/>
    </source>
</evidence>
<dbReference type="AlphaFoldDB" id="D4IKS0"/>
<dbReference type="PANTHER" id="PTHR37834:SF2">
    <property type="entry name" value="ESTERASE, SGNH HYDROLASE-TYPE"/>
    <property type="match status" value="1"/>
</dbReference>
<dbReference type="GO" id="GO:0052689">
    <property type="term" value="F:carboxylic ester hydrolase activity"/>
    <property type="evidence" value="ECO:0007669"/>
    <property type="project" value="InterPro"/>
</dbReference>
<dbReference type="InterPro" id="IPR036514">
    <property type="entry name" value="SGNH_hydro_sf"/>
</dbReference>
<evidence type="ECO:0000313" key="5">
    <source>
        <dbReference type="Proteomes" id="UP000008794"/>
    </source>
</evidence>
<dbReference type="BioCyc" id="ASHA717959:AL1_RS04670-MONOMER"/>
<dbReference type="HOGENOM" id="CLU_042506_2_0_10"/>
<dbReference type="InterPro" id="IPR013830">
    <property type="entry name" value="SGNH_hydro"/>
</dbReference>
<dbReference type="SUPFAM" id="SSF52266">
    <property type="entry name" value="SGNH hydrolase"/>
    <property type="match status" value="1"/>
</dbReference>
<dbReference type="Pfam" id="PF17996">
    <property type="entry name" value="CE2_N"/>
    <property type="match status" value="1"/>
</dbReference>
<dbReference type="InterPro" id="IPR040794">
    <property type="entry name" value="CE2_N"/>
</dbReference>
<reference evidence="4 5" key="1">
    <citation type="submission" date="2010-03" db="EMBL/GenBank/DDBJ databases">
        <title>The genome sequence of Alistipes shahii WAL 8301.</title>
        <authorList>
            <consortium name="metaHIT consortium -- http://www.metahit.eu/"/>
            <person name="Pajon A."/>
            <person name="Turner K."/>
            <person name="Parkhill J."/>
        </authorList>
    </citation>
    <scope>NUCLEOTIDE SEQUENCE [LARGE SCALE GENOMIC DNA]</scope>
    <source>
        <strain evidence="4 5">WAL 8301</strain>
    </source>
</reference>
<dbReference type="PANTHER" id="PTHR37834">
    <property type="entry name" value="GDSL-LIKE LIPASE/ACYLHYDROLASE DOMAIN PROTEIN (AFU_ORTHOLOGUE AFUA_2G00620)"/>
    <property type="match status" value="1"/>
</dbReference>
<dbReference type="Gene3D" id="3.40.50.1110">
    <property type="entry name" value="SGNH hydrolase"/>
    <property type="match status" value="1"/>
</dbReference>
<dbReference type="GeneID" id="92757349"/>
<dbReference type="KEGG" id="ash:AL1_10050"/>
<accession>D4IKS0</accession>
<feature type="chain" id="PRO_5003059148" evidence="1">
    <location>
        <begin position="19"/>
        <end position="361"/>
    </location>
</feature>
<reference evidence="4 5" key="2">
    <citation type="submission" date="2010-03" db="EMBL/GenBank/DDBJ databases">
        <authorList>
            <person name="Pajon A."/>
        </authorList>
    </citation>
    <scope>NUCLEOTIDE SEQUENCE [LARGE SCALE GENOMIC DNA]</scope>
    <source>
        <strain evidence="4 5">WAL 8301</strain>
    </source>
</reference>
<feature type="domain" description="SGNH hydrolase-type esterase" evidence="2">
    <location>
        <begin position="148"/>
        <end position="337"/>
    </location>
</feature>
<evidence type="ECO:0000256" key="1">
    <source>
        <dbReference type="SAM" id="SignalP"/>
    </source>
</evidence>
<feature type="signal peptide" evidence="1">
    <location>
        <begin position="1"/>
        <end position="18"/>
    </location>
</feature>
<dbReference type="OrthoDB" id="9801375at2"/>
<sequence length="361" mass="39537">MKVLFFAVALFLSAGAGAAGGGPRSCRADSELVRFVGRAAGDAAGSLSFDWSGSHFSFRFDGTACSMRASDTGCNYYNVFVDGKFYGTVTVEGGASVIPLVGKLRRGPHTVTVQKRTEAEQGRTTLYAIETDGRLLAPPPAPGRLIEFIGDSHTCGYGTEGLSPREPFTPRTENCDLAWACITARYFDADYVLIAHSGRGIVRNWGDPKAASEITMTDRMMRTFDEVADSRWDFQGYKPDIVVIKLGTNDLSADIVPSERVFGKAFRRMCGNLREKYGDVPILYVVPQGAGPFYDFARTIIKGLNDKNLHCILQFDEIHDMDADLGAGYHPNYRGHRKIAAAVIPYIATITGWEMPLRAIE</sequence>
<name>D4IKS0_9BACT</name>
<proteinExistence type="predicted"/>
<dbReference type="RefSeq" id="WP_015546447.1">
    <property type="nucleotide sequence ID" value="NC_021030.1"/>
</dbReference>
<dbReference type="InterPro" id="IPR037461">
    <property type="entry name" value="CtCE2-like_dom"/>
</dbReference>
<evidence type="ECO:0000259" key="3">
    <source>
        <dbReference type="Pfam" id="PF17996"/>
    </source>
</evidence>
<protein>
    <submittedName>
        <fullName evidence="4">Lysophospholipase L1 and related esterases</fullName>
    </submittedName>
</protein>
<keyword evidence="1" id="KW-0732">Signal</keyword>
<organism evidence="4 5">
    <name type="scientific">Alistipes shahii WAL 8301</name>
    <dbReference type="NCBI Taxonomy" id="717959"/>
    <lineage>
        <taxon>Bacteria</taxon>
        <taxon>Pseudomonadati</taxon>
        <taxon>Bacteroidota</taxon>
        <taxon>Bacteroidia</taxon>
        <taxon>Bacteroidales</taxon>
        <taxon>Rikenellaceae</taxon>
        <taxon>Alistipes</taxon>
    </lineage>
</organism>
<feature type="domain" description="Carbohydrate esterase 2 N-terminal" evidence="3">
    <location>
        <begin position="35"/>
        <end position="139"/>
    </location>
</feature>
<keyword evidence="5" id="KW-1185">Reference proteome</keyword>
<dbReference type="EMBL" id="FP929032">
    <property type="protein sequence ID" value="CBK63532.1"/>
    <property type="molecule type" value="Genomic_DNA"/>
</dbReference>
<dbReference type="Proteomes" id="UP000008794">
    <property type="component" value="Chromosome"/>
</dbReference>
<dbReference type="Gene3D" id="2.60.120.260">
    <property type="entry name" value="Galactose-binding domain-like"/>
    <property type="match status" value="1"/>
</dbReference>
<dbReference type="InterPro" id="IPR052762">
    <property type="entry name" value="PCW_deacetylase/CE"/>
</dbReference>
<dbReference type="STRING" id="717959.AL1_10050"/>
<gene>
    <name evidence="4" type="ORF">AL1_10050</name>
</gene>